<name>A0A517VZX2_9PLAN</name>
<dbReference type="AlphaFoldDB" id="A0A517VZX2"/>
<proteinExistence type="predicted"/>
<gene>
    <name evidence="1" type="ORF">V144x_40540</name>
</gene>
<dbReference type="Proteomes" id="UP000318704">
    <property type="component" value="Chromosome"/>
</dbReference>
<dbReference type="RefSeq" id="WP_144987293.1">
    <property type="nucleotide sequence ID" value="NZ_CP037920.1"/>
</dbReference>
<sequence>MELSQLAKRYSDFYTPAFSVRLSGQDLVRELLAPVSQLEVDLMLGAASRFSFTIPNCYDQEKGIFRTSQSKNLLNKLEFGSKVELYMGYGDSKSLPIVLKGVVTEITTDFPEGGVPELTIAGYDYGFSMTIGKNKRTWSKKRDSYAATEIAQFHNLGAKIESTIDEQIQIEQNQESDWEFLKKLAERNHFELYVDEQATLHFARPDKKQSAIVKLEYGKALLSFRPEANLAGQISRVEVYGWDLRQNQKIVGVANAGQEFGLRGDSPGQFLRSFGPGPKKQPTLRIRQPVRSQAEAKKLAQNILNERAEKFLTGEGECIGLPEIRPDRNVKLDRLGGSFSKTYYIHQATHKIDSNGYRTRFKVKETGL</sequence>
<dbReference type="SUPFAM" id="SSF69279">
    <property type="entry name" value="Phage tail proteins"/>
    <property type="match status" value="1"/>
</dbReference>
<evidence type="ECO:0000313" key="1">
    <source>
        <dbReference type="EMBL" id="QDT98547.1"/>
    </source>
</evidence>
<organism evidence="1 2">
    <name type="scientific">Gimesia aquarii</name>
    <dbReference type="NCBI Taxonomy" id="2527964"/>
    <lineage>
        <taxon>Bacteria</taxon>
        <taxon>Pseudomonadati</taxon>
        <taxon>Planctomycetota</taxon>
        <taxon>Planctomycetia</taxon>
        <taxon>Planctomycetales</taxon>
        <taxon>Planctomycetaceae</taxon>
        <taxon>Gimesia</taxon>
    </lineage>
</organism>
<reference evidence="1 2" key="1">
    <citation type="submission" date="2019-03" db="EMBL/GenBank/DDBJ databases">
        <title>Deep-cultivation of Planctomycetes and their phenomic and genomic characterization uncovers novel biology.</title>
        <authorList>
            <person name="Wiegand S."/>
            <person name="Jogler M."/>
            <person name="Boedeker C."/>
            <person name="Pinto D."/>
            <person name="Vollmers J."/>
            <person name="Rivas-Marin E."/>
            <person name="Kohn T."/>
            <person name="Peeters S.H."/>
            <person name="Heuer A."/>
            <person name="Rast P."/>
            <person name="Oberbeckmann S."/>
            <person name="Bunk B."/>
            <person name="Jeske O."/>
            <person name="Meyerdierks A."/>
            <person name="Storesund J.E."/>
            <person name="Kallscheuer N."/>
            <person name="Luecker S."/>
            <person name="Lage O.M."/>
            <person name="Pohl T."/>
            <person name="Merkel B.J."/>
            <person name="Hornburger P."/>
            <person name="Mueller R.-W."/>
            <person name="Bruemmer F."/>
            <person name="Labrenz M."/>
            <person name="Spormann A.M."/>
            <person name="Op den Camp H."/>
            <person name="Overmann J."/>
            <person name="Amann R."/>
            <person name="Jetten M.S.M."/>
            <person name="Mascher T."/>
            <person name="Medema M.H."/>
            <person name="Devos D.P."/>
            <person name="Kaster A.-K."/>
            <person name="Ovreas L."/>
            <person name="Rohde M."/>
            <person name="Galperin M.Y."/>
            <person name="Jogler C."/>
        </authorList>
    </citation>
    <scope>NUCLEOTIDE SEQUENCE [LARGE SCALE GENOMIC DNA]</scope>
    <source>
        <strain evidence="1 2">V144</strain>
    </source>
</reference>
<evidence type="ECO:0000313" key="2">
    <source>
        <dbReference type="Proteomes" id="UP000318704"/>
    </source>
</evidence>
<accession>A0A517VZX2</accession>
<dbReference type="KEGG" id="gaw:V144x_40540"/>
<dbReference type="EMBL" id="CP037920">
    <property type="protein sequence ID" value="QDT98547.1"/>
    <property type="molecule type" value="Genomic_DNA"/>
</dbReference>
<protein>
    <submittedName>
        <fullName evidence="1">Phage late control D protein</fullName>
    </submittedName>
</protein>